<feature type="non-terminal residue" evidence="1">
    <location>
        <position position="1"/>
    </location>
</feature>
<proteinExistence type="predicted"/>
<name>A0A8S3KBB8_9BILA</name>
<evidence type="ECO:0000313" key="2">
    <source>
        <dbReference type="Proteomes" id="UP000676336"/>
    </source>
</evidence>
<protein>
    <submittedName>
        <fullName evidence="1">Uncharacterized protein</fullName>
    </submittedName>
</protein>
<sequence>THDNIEKKLLLPIPLKQAFASELRHINLKIFAGTA</sequence>
<gene>
    <name evidence="1" type="ORF">SMN809_LOCUS85649</name>
</gene>
<evidence type="ECO:0000313" key="1">
    <source>
        <dbReference type="EMBL" id="CAF5228216.1"/>
    </source>
</evidence>
<organism evidence="1 2">
    <name type="scientific">Rotaria magnacalcarata</name>
    <dbReference type="NCBI Taxonomy" id="392030"/>
    <lineage>
        <taxon>Eukaryota</taxon>
        <taxon>Metazoa</taxon>
        <taxon>Spiralia</taxon>
        <taxon>Gnathifera</taxon>
        <taxon>Rotifera</taxon>
        <taxon>Eurotatoria</taxon>
        <taxon>Bdelloidea</taxon>
        <taxon>Philodinida</taxon>
        <taxon>Philodinidae</taxon>
        <taxon>Rotaria</taxon>
    </lineage>
</organism>
<dbReference type="AlphaFoldDB" id="A0A8S3KBB8"/>
<dbReference type="Proteomes" id="UP000676336">
    <property type="component" value="Unassembled WGS sequence"/>
</dbReference>
<dbReference type="EMBL" id="CAJOBI010366076">
    <property type="protein sequence ID" value="CAF5228216.1"/>
    <property type="molecule type" value="Genomic_DNA"/>
</dbReference>
<comment type="caution">
    <text evidence="1">The sequence shown here is derived from an EMBL/GenBank/DDBJ whole genome shotgun (WGS) entry which is preliminary data.</text>
</comment>
<reference evidence="1" key="1">
    <citation type="submission" date="2021-02" db="EMBL/GenBank/DDBJ databases">
        <authorList>
            <person name="Nowell W R."/>
        </authorList>
    </citation>
    <scope>NUCLEOTIDE SEQUENCE</scope>
</reference>
<accession>A0A8S3KBB8</accession>